<name>A0A162CUA4_9CRUS</name>
<sequence>MEGRMGIGERKMKMSTHTHKKKGEEIQIEKGREFLPCRRNTGGFRVQLLFILRAVVVVSVETRKRKEKEKKTKQKQFGWSTSRPST</sequence>
<proteinExistence type="predicted"/>
<protein>
    <submittedName>
        <fullName evidence="2">Uncharacterized protein</fullName>
    </submittedName>
</protein>
<accession>A0A162CUA4</accession>
<evidence type="ECO:0000313" key="3">
    <source>
        <dbReference type="Proteomes" id="UP000076858"/>
    </source>
</evidence>
<dbReference type="Proteomes" id="UP000076858">
    <property type="component" value="Unassembled WGS sequence"/>
</dbReference>
<organism evidence="2 3">
    <name type="scientific">Daphnia magna</name>
    <dbReference type="NCBI Taxonomy" id="35525"/>
    <lineage>
        <taxon>Eukaryota</taxon>
        <taxon>Metazoa</taxon>
        <taxon>Ecdysozoa</taxon>
        <taxon>Arthropoda</taxon>
        <taxon>Crustacea</taxon>
        <taxon>Branchiopoda</taxon>
        <taxon>Diplostraca</taxon>
        <taxon>Cladocera</taxon>
        <taxon>Anomopoda</taxon>
        <taxon>Daphniidae</taxon>
        <taxon>Daphnia</taxon>
    </lineage>
</organism>
<comment type="caution">
    <text evidence="2">The sequence shown here is derived from an EMBL/GenBank/DDBJ whole genome shotgun (WGS) entry which is preliminary data.</text>
</comment>
<feature type="compositionally biased region" description="Basic residues" evidence="1">
    <location>
        <begin position="63"/>
        <end position="74"/>
    </location>
</feature>
<feature type="compositionally biased region" description="Polar residues" evidence="1">
    <location>
        <begin position="77"/>
        <end position="86"/>
    </location>
</feature>
<feature type="compositionally biased region" description="Basic and acidic residues" evidence="1">
    <location>
        <begin position="1"/>
        <end position="12"/>
    </location>
</feature>
<reference evidence="2 3" key="1">
    <citation type="submission" date="2016-03" db="EMBL/GenBank/DDBJ databases">
        <title>EvidentialGene: Evidence-directed Construction of Genes on Genomes.</title>
        <authorList>
            <person name="Gilbert D.G."/>
            <person name="Choi J.-H."/>
            <person name="Mockaitis K."/>
            <person name="Colbourne J."/>
            <person name="Pfrender M."/>
        </authorList>
    </citation>
    <scope>NUCLEOTIDE SEQUENCE [LARGE SCALE GENOMIC DNA]</scope>
    <source>
        <strain evidence="2 3">Xinb3</strain>
        <tissue evidence="2">Complete organism</tissue>
    </source>
</reference>
<feature type="region of interest" description="Disordered" evidence="1">
    <location>
        <begin position="62"/>
        <end position="86"/>
    </location>
</feature>
<dbReference type="AlphaFoldDB" id="A0A162CUA4"/>
<feature type="region of interest" description="Disordered" evidence="1">
    <location>
        <begin position="1"/>
        <end position="25"/>
    </location>
</feature>
<dbReference type="EMBL" id="LRGB01014221">
    <property type="protein sequence ID" value="KZR99253.1"/>
    <property type="molecule type" value="Genomic_DNA"/>
</dbReference>
<evidence type="ECO:0000256" key="1">
    <source>
        <dbReference type="SAM" id="MobiDB-lite"/>
    </source>
</evidence>
<gene>
    <name evidence="2" type="ORF">APZ42_004949</name>
</gene>
<evidence type="ECO:0000313" key="2">
    <source>
        <dbReference type="EMBL" id="KZR99253.1"/>
    </source>
</evidence>
<keyword evidence="3" id="KW-1185">Reference proteome</keyword>